<evidence type="ECO:0000313" key="5">
    <source>
        <dbReference type="Proteomes" id="UP000254841"/>
    </source>
</evidence>
<dbReference type="AlphaFoldDB" id="A0A377J5F0"/>
<dbReference type="RefSeq" id="WP_115011947.1">
    <property type="nucleotide sequence ID" value="NZ_UGHV01000001.1"/>
</dbReference>
<evidence type="ECO:0000256" key="2">
    <source>
        <dbReference type="ARBA" id="ARBA00022695"/>
    </source>
</evidence>
<dbReference type="EC" id="5.4.2.9" evidence="4"/>
<keyword evidence="1 4" id="KW-0808">Transferase</keyword>
<keyword evidence="4" id="KW-0670">Pyruvate</keyword>
<dbReference type="EC" id="2.7.7.39" evidence="4"/>
<feature type="domain" description="Cytidyltransferase-like" evidence="3">
    <location>
        <begin position="5"/>
        <end position="123"/>
    </location>
</feature>
<name>A0A377J5F0_9HELI</name>
<reference evidence="4 5" key="1">
    <citation type="submission" date="2018-06" db="EMBL/GenBank/DDBJ databases">
        <authorList>
            <consortium name="Pathogen Informatics"/>
            <person name="Doyle S."/>
        </authorList>
    </citation>
    <scope>NUCLEOTIDE SEQUENCE [LARGE SCALE GENOMIC DNA]</scope>
    <source>
        <strain evidence="4 5">NCTC12410</strain>
    </source>
</reference>
<dbReference type="SUPFAM" id="SSF52374">
    <property type="entry name" value="Nucleotidylyl transferase"/>
    <property type="match status" value="1"/>
</dbReference>
<evidence type="ECO:0000256" key="1">
    <source>
        <dbReference type="ARBA" id="ARBA00022679"/>
    </source>
</evidence>
<dbReference type="Proteomes" id="UP000254841">
    <property type="component" value="Unassembled WGS sequence"/>
</dbReference>
<keyword evidence="2 4" id="KW-0548">Nucleotidyltransferase</keyword>
<dbReference type="PANTHER" id="PTHR43793">
    <property type="entry name" value="FAD SYNTHASE"/>
    <property type="match status" value="1"/>
</dbReference>
<dbReference type="PANTHER" id="PTHR43793:SF1">
    <property type="entry name" value="FAD SYNTHASE"/>
    <property type="match status" value="1"/>
</dbReference>
<accession>A0A377J5F0</accession>
<dbReference type="NCBIfam" id="TIGR00125">
    <property type="entry name" value="cyt_tran_rel"/>
    <property type="match status" value="1"/>
</dbReference>
<dbReference type="InterPro" id="IPR050385">
    <property type="entry name" value="Archaeal_FAD_synthase"/>
</dbReference>
<dbReference type="OrthoDB" id="9771433at2"/>
<gene>
    <name evidence="4" type="primary">tagD</name>
    <name evidence="4" type="ORF">NCTC12410_01563</name>
</gene>
<sequence length="144" mass="16612">MIIGYTTGVYDLFHIGHLNLLRNAKSMCDKLIVGVTTDELVSYKNKRSVIPFTERMEIVRSIRFVDAVIPQDSMDKLAMHDRLKFDVMFVGDDWFATPKWQSIEAEFAKRGVRIVYFPYTQGTSSTLLNSVLVQLRNESQTKEQ</sequence>
<evidence type="ECO:0000259" key="3">
    <source>
        <dbReference type="Pfam" id="PF01467"/>
    </source>
</evidence>
<dbReference type="Gene3D" id="3.40.50.620">
    <property type="entry name" value="HUPs"/>
    <property type="match status" value="1"/>
</dbReference>
<proteinExistence type="predicted"/>
<dbReference type="InterPro" id="IPR014729">
    <property type="entry name" value="Rossmann-like_a/b/a_fold"/>
</dbReference>
<dbReference type="InterPro" id="IPR004821">
    <property type="entry name" value="Cyt_trans-like"/>
</dbReference>
<dbReference type="EMBL" id="UGHV01000001">
    <property type="protein sequence ID" value="STO97727.1"/>
    <property type="molecule type" value="Genomic_DNA"/>
</dbReference>
<dbReference type="Pfam" id="PF01467">
    <property type="entry name" value="CTP_transf_like"/>
    <property type="match status" value="1"/>
</dbReference>
<keyword evidence="4" id="KW-0413">Isomerase</keyword>
<dbReference type="GO" id="GO:0047348">
    <property type="term" value="F:glycerol-3-phosphate cytidylyltransferase activity"/>
    <property type="evidence" value="ECO:0007669"/>
    <property type="project" value="UniProtKB-EC"/>
</dbReference>
<dbReference type="GO" id="GO:0050188">
    <property type="term" value="F:phosphoenolpyruvate mutase activity"/>
    <property type="evidence" value="ECO:0007669"/>
    <property type="project" value="UniProtKB-EC"/>
</dbReference>
<organism evidence="4 5">
    <name type="scientific">Helicobacter canis</name>
    <dbReference type="NCBI Taxonomy" id="29419"/>
    <lineage>
        <taxon>Bacteria</taxon>
        <taxon>Pseudomonadati</taxon>
        <taxon>Campylobacterota</taxon>
        <taxon>Epsilonproteobacteria</taxon>
        <taxon>Campylobacterales</taxon>
        <taxon>Helicobacteraceae</taxon>
        <taxon>Helicobacter</taxon>
    </lineage>
</organism>
<protein>
    <submittedName>
        <fullName evidence="4">Phosphoenolpyruvate phosphomutase</fullName>
        <ecNumber evidence="4">2.7.7.39</ecNumber>
        <ecNumber evidence="4">5.4.2.9</ecNumber>
    </submittedName>
</protein>
<evidence type="ECO:0000313" key="4">
    <source>
        <dbReference type="EMBL" id="STO97727.1"/>
    </source>
</evidence>